<comment type="caution">
    <text evidence="2">The sequence shown here is derived from an EMBL/GenBank/DDBJ whole genome shotgun (WGS) entry which is preliminary data.</text>
</comment>
<dbReference type="Pfam" id="PF09643">
    <property type="entry name" value="YopX"/>
    <property type="match status" value="1"/>
</dbReference>
<gene>
    <name evidence="2" type="ORF">LCGC14_0405750</name>
</gene>
<feature type="domain" description="YopX protein" evidence="1">
    <location>
        <begin position="45"/>
        <end position="116"/>
    </location>
</feature>
<evidence type="ECO:0000313" key="2">
    <source>
        <dbReference type="EMBL" id="KKN72871.1"/>
    </source>
</evidence>
<name>A0A0F9VH94_9ZZZZ</name>
<protein>
    <recommendedName>
        <fullName evidence="1">YopX protein domain-containing protein</fullName>
    </recommendedName>
</protein>
<dbReference type="EMBL" id="LAZR01000353">
    <property type="protein sequence ID" value="KKN72871.1"/>
    <property type="molecule type" value="Genomic_DNA"/>
</dbReference>
<proteinExistence type="predicted"/>
<dbReference type="SUPFAM" id="SSF159006">
    <property type="entry name" value="YopX-like"/>
    <property type="match status" value="1"/>
</dbReference>
<accession>A0A0F9VH94</accession>
<reference evidence="2" key="1">
    <citation type="journal article" date="2015" name="Nature">
        <title>Complex archaea that bridge the gap between prokaryotes and eukaryotes.</title>
        <authorList>
            <person name="Spang A."/>
            <person name="Saw J.H."/>
            <person name="Jorgensen S.L."/>
            <person name="Zaremba-Niedzwiedzka K."/>
            <person name="Martijn J."/>
            <person name="Lind A.E."/>
            <person name="van Eijk R."/>
            <person name="Schleper C."/>
            <person name="Guy L."/>
            <person name="Ettema T.J."/>
        </authorList>
    </citation>
    <scope>NUCLEOTIDE SEQUENCE</scope>
</reference>
<dbReference type="InterPro" id="IPR019096">
    <property type="entry name" value="YopX_protein"/>
</dbReference>
<dbReference type="InterPro" id="IPR023385">
    <property type="entry name" value="YopX-like_C"/>
</dbReference>
<organism evidence="2">
    <name type="scientific">marine sediment metagenome</name>
    <dbReference type="NCBI Taxonomy" id="412755"/>
    <lineage>
        <taxon>unclassified sequences</taxon>
        <taxon>metagenomes</taxon>
        <taxon>ecological metagenomes</taxon>
    </lineage>
</organism>
<dbReference type="AlphaFoldDB" id="A0A0F9VH94"/>
<dbReference type="Gene3D" id="2.30.30.290">
    <property type="entry name" value="YopX-like domains"/>
    <property type="match status" value="1"/>
</dbReference>
<sequence length="116" mass="13622">MREIKFRQPLLDVNGEFEMFHYWGIFPDGFVGRELSGCRKGDDQEFTGLKDKNGKEAYQKDIVRRLDILYIIEWHDNLAGWYLKPIHGGWHGITKADMALMCEVIGNIYENKELLK</sequence>
<evidence type="ECO:0000259" key="1">
    <source>
        <dbReference type="Pfam" id="PF09643"/>
    </source>
</evidence>